<feature type="domain" description="SAC" evidence="1">
    <location>
        <begin position="97"/>
        <end position="195"/>
    </location>
</feature>
<dbReference type="GO" id="GO:0046856">
    <property type="term" value="P:phosphatidylinositol dephosphorylation"/>
    <property type="evidence" value="ECO:0007669"/>
    <property type="project" value="TreeGrafter"/>
</dbReference>
<gene>
    <name evidence="2" type="ORF">LVIROSA_LOCUS18576</name>
</gene>
<evidence type="ECO:0000313" key="3">
    <source>
        <dbReference type="Proteomes" id="UP001157418"/>
    </source>
</evidence>
<dbReference type="Proteomes" id="UP001157418">
    <property type="component" value="Unassembled WGS sequence"/>
</dbReference>
<evidence type="ECO:0000313" key="2">
    <source>
        <dbReference type="EMBL" id="CAH1431879.1"/>
    </source>
</evidence>
<dbReference type="InterPro" id="IPR002013">
    <property type="entry name" value="SAC_dom"/>
</dbReference>
<name>A0AAU9N0S4_9ASTR</name>
<dbReference type="GO" id="GO:0043812">
    <property type="term" value="F:phosphatidylinositol-4-phosphate phosphatase activity"/>
    <property type="evidence" value="ECO:0007669"/>
    <property type="project" value="TreeGrafter"/>
</dbReference>
<dbReference type="PROSITE" id="PS50275">
    <property type="entry name" value="SAC"/>
    <property type="match status" value="1"/>
</dbReference>
<organism evidence="2 3">
    <name type="scientific">Lactuca virosa</name>
    <dbReference type="NCBI Taxonomy" id="75947"/>
    <lineage>
        <taxon>Eukaryota</taxon>
        <taxon>Viridiplantae</taxon>
        <taxon>Streptophyta</taxon>
        <taxon>Embryophyta</taxon>
        <taxon>Tracheophyta</taxon>
        <taxon>Spermatophyta</taxon>
        <taxon>Magnoliopsida</taxon>
        <taxon>eudicotyledons</taxon>
        <taxon>Gunneridae</taxon>
        <taxon>Pentapetalae</taxon>
        <taxon>asterids</taxon>
        <taxon>campanulids</taxon>
        <taxon>Asterales</taxon>
        <taxon>Asteraceae</taxon>
        <taxon>Cichorioideae</taxon>
        <taxon>Cichorieae</taxon>
        <taxon>Lactucinae</taxon>
        <taxon>Lactuca</taxon>
    </lineage>
</organism>
<sequence>MPENISLIRIYLASSNASKNTEILDDVGHFESVELSILLCEVNLETASRMYTIFGVAGTIRLLAGTYVLVITSRKEVGTYLGYPIFRVMSRKFLCCNEGLSNLNNQQYDGFKSSFLQVRGSIPLLWEQIVDLSYKPRNFNLVFNWMHPMVVKCHFQDLMQRYGDTIVVDLTDQHGNESLLNLAYATEMEKLPDVR</sequence>
<comment type="caution">
    <text evidence="2">The sequence shown here is derived from an EMBL/GenBank/DDBJ whole genome shotgun (WGS) entry which is preliminary data.</text>
</comment>
<dbReference type="EMBL" id="CAKMRJ010003334">
    <property type="protein sequence ID" value="CAH1431879.1"/>
    <property type="molecule type" value="Genomic_DNA"/>
</dbReference>
<protein>
    <recommendedName>
        <fullName evidence="1">SAC domain-containing protein</fullName>
    </recommendedName>
</protein>
<keyword evidence="3" id="KW-1185">Reference proteome</keyword>
<dbReference type="AlphaFoldDB" id="A0AAU9N0S4"/>
<evidence type="ECO:0000259" key="1">
    <source>
        <dbReference type="PROSITE" id="PS50275"/>
    </source>
</evidence>
<reference evidence="2 3" key="1">
    <citation type="submission" date="2022-01" db="EMBL/GenBank/DDBJ databases">
        <authorList>
            <person name="Xiong W."/>
            <person name="Schranz E."/>
        </authorList>
    </citation>
    <scope>NUCLEOTIDE SEQUENCE [LARGE SCALE GENOMIC DNA]</scope>
</reference>
<dbReference type="PANTHER" id="PTHR45662">
    <property type="entry name" value="PHOSPHATIDYLINOSITIDE PHOSPHATASE SAC1"/>
    <property type="match status" value="1"/>
</dbReference>
<dbReference type="PANTHER" id="PTHR45662:SF10">
    <property type="entry name" value="PHOSPHOINOSITIDE PHOSPHATASE SAC8"/>
    <property type="match status" value="1"/>
</dbReference>
<accession>A0AAU9N0S4</accession>
<dbReference type="GO" id="GO:0005783">
    <property type="term" value="C:endoplasmic reticulum"/>
    <property type="evidence" value="ECO:0007669"/>
    <property type="project" value="TreeGrafter"/>
</dbReference>
<proteinExistence type="predicted"/>
<dbReference type="Pfam" id="PF02383">
    <property type="entry name" value="Syja_N"/>
    <property type="match status" value="1"/>
</dbReference>